<accession>A0A9E6ZI93</accession>
<keyword evidence="1" id="KW-0802">TPR repeat</keyword>
<keyword evidence="3" id="KW-1185">Reference proteome</keyword>
<sequence>MRLFLKIVFFILFSFFIITGCSTKKDTFVNRNWHALNTKYNVLFNGNEALVDGKETLIESFIDNYWEILPVERLAIREEIYLDSDVPSNPNFERAEEKATKAIQKHSMNIKGREKNTQMDESFLVLGKARYYEQRFVPALEAFNYILYKYPDSDKINEAKIWREKTNIRLENEELALTNLKRLTDYELLTDKDLADANAMMGQIYINLKEKDSAIQKLKIASYYTKSNEEKGRYYYIIGQLYNDLGYKDSANYAFDKVIDLNRKTRRVYMINAHLEKIKNFDTVNGDKELLLEQLTELEKNRENRPFLDKIYHQVGLFHLKEDSLKLAEEYFNKSLRKTTADRILNAKNYEILAQMKFEDNKYKLAGAYYDSTLLNLNNKTKKFRRLTKKRTNLDDVIKYEDIVKTNDSILYVVSLSEVDRNKYYQSYIDSLIDLEEAAREKEKIQQQLAGFASGEFKTKKNTFVTKNDNKFYFYNQTTLMYGLNEFKRIWGNRALEDNWRLSNKNIIRQIVNTNIKDTTSLKTTDKYSVSYYTDRLPVKKQELDSLIKERNFANYQLGVIYKEKFLEYDLAIHKFETLLKNNPEEKLIVPSKYNLYKIYEQQESTKAAPLKLNIISEHKNSRFAQILANPDIVLQNDAEGPEAKYNELYKRFENEDYETVIFEAEKYITRYNGDPITTKFEMLKASAIGRLKGFEAYKDAINYIALNYPNKEEGKEAQKILDETISKLENKTFADSTAKSTWKLVYPFNRDNVFKIKEVKETIEKAVKDVPQRKLSFSDDIYDAQLKFIVVHNFPSREQALGFSEFLNINKDYLVDSENFVISSLNYRIIQIHKNINDYLSQTNNPNLKFN</sequence>
<name>A0A9E6ZI93_9FLAO</name>
<evidence type="ECO:0008006" key="4">
    <source>
        <dbReference type="Google" id="ProtNLM"/>
    </source>
</evidence>
<protein>
    <recommendedName>
        <fullName evidence="4">Protein involved in gliding motility SprE</fullName>
    </recommendedName>
</protein>
<dbReference type="Proteomes" id="UP000831290">
    <property type="component" value="Chromosome"/>
</dbReference>
<dbReference type="KEGG" id="fbm:MQE35_09670"/>
<organism evidence="2 3">
    <name type="scientific">Abyssalbus ytuae</name>
    <dbReference type="NCBI Taxonomy" id="2926907"/>
    <lineage>
        <taxon>Bacteria</taxon>
        <taxon>Pseudomonadati</taxon>
        <taxon>Bacteroidota</taxon>
        <taxon>Flavobacteriia</taxon>
        <taxon>Flavobacteriales</taxon>
        <taxon>Flavobacteriaceae</taxon>
        <taxon>Abyssalbus</taxon>
    </lineage>
</organism>
<evidence type="ECO:0000256" key="1">
    <source>
        <dbReference type="PROSITE-ProRule" id="PRU00339"/>
    </source>
</evidence>
<dbReference type="RefSeq" id="WP_255841154.1">
    <property type="nucleotide sequence ID" value="NZ_CP094358.1"/>
</dbReference>
<reference evidence="2" key="1">
    <citation type="submission" date="2022-03" db="EMBL/GenBank/DDBJ databases">
        <title>Description of Abyssus ytuae gen. nov., sp. nov., a novel member of the family Flavobacteriaceae isolated from the sediment of Mariana Trench.</title>
        <authorList>
            <person name="Zhang J."/>
            <person name="Xu X."/>
        </authorList>
    </citation>
    <scope>NUCLEOTIDE SEQUENCE</scope>
    <source>
        <strain evidence="2">MT3330</strain>
    </source>
</reference>
<dbReference type="Gene3D" id="1.25.40.10">
    <property type="entry name" value="Tetratricopeptide repeat domain"/>
    <property type="match status" value="3"/>
</dbReference>
<proteinExistence type="predicted"/>
<dbReference type="InterPro" id="IPR019734">
    <property type="entry name" value="TPR_rpt"/>
</dbReference>
<gene>
    <name evidence="2" type="ORF">MQE35_09670</name>
</gene>
<dbReference type="InterPro" id="IPR011990">
    <property type="entry name" value="TPR-like_helical_dom_sf"/>
</dbReference>
<dbReference type="EMBL" id="CP094358">
    <property type="protein sequence ID" value="UOB16007.1"/>
    <property type="molecule type" value="Genomic_DNA"/>
</dbReference>
<dbReference type="SUPFAM" id="SSF48452">
    <property type="entry name" value="TPR-like"/>
    <property type="match status" value="1"/>
</dbReference>
<dbReference type="Pfam" id="PF13181">
    <property type="entry name" value="TPR_8"/>
    <property type="match status" value="1"/>
</dbReference>
<dbReference type="PROSITE" id="PS50005">
    <property type="entry name" value="TPR"/>
    <property type="match status" value="1"/>
</dbReference>
<evidence type="ECO:0000313" key="3">
    <source>
        <dbReference type="Proteomes" id="UP000831290"/>
    </source>
</evidence>
<evidence type="ECO:0000313" key="2">
    <source>
        <dbReference type="EMBL" id="UOB16007.1"/>
    </source>
</evidence>
<dbReference type="AlphaFoldDB" id="A0A9E6ZI93"/>
<dbReference type="PROSITE" id="PS51257">
    <property type="entry name" value="PROKAR_LIPOPROTEIN"/>
    <property type="match status" value="1"/>
</dbReference>
<feature type="repeat" description="TPR" evidence="1">
    <location>
        <begin position="232"/>
        <end position="265"/>
    </location>
</feature>